<evidence type="ECO:0000256" key="1">
    <source>
        <dbReference type="ARBA" id="ARBA00004173"/>
    </source>
</evidence>
<evidence type="ECO:0000256" key="3">
    <source>
        <dbReference type="ARBA" id="ARBA00023157"/>
    </source>
</evidence>
<evidence type="ECO:0000256" key="4">
    <source>
        <dbReference type="PIRNR" id="PIRNR000278"/>
    </source>
</evidence>
<proteinExistence type="inferred from homology"/>
<dbReference type="PANTHER" id="PTHR46281:SF8">
    <property type="entry name" value="CYTOCHROME C OXIDASE SUBUNIT 12, MITOCHONDRIAL"/>
    <property type="match status" value="1"/>
</dbReference>
<sequence>MSKKEQKKAKEPEYKLETVPMDPRFPNSNVTRHCWFSYVEFHRCQKSRGEGHESCAYFQKVFKTMCPNAWVEKWNEQLEAGVFPGRI</sequence>
<dbReference type="InterPro" id="IPR003213">
    <property type="entry name" value="Cyt_c_oxidase_su6B"/>
</dbReference>
<organism evidence="5 6">
    <name type="scientific">Bactrocera dorsalis</name>
    <name type="common">Oriental fruit fly</name>
    <name type="synonym">Dacus dorsalis</name>
    <dbReference type="NCBI Taxonomy" id="27457"/>
    <lineage>
        <taxon>Eukaryota</taxon>
        <taxon>Metazoa</taxon>
        <taxon>Ecdysozoa</taxon>
        <taxon>Arthropoda</taxon>
        <taxon>Hexapoda</taxon>
        <taxon>Insecta</taxon>
        <taxon>Pterygota</taxon>
        <taxon>Neoptera</taxon>
        <taxon>Endopterygota</taxon>
        <taxon>Diptera</taxon>
        <taxon>Brachycera</taxon>
        <taxon>Muscomorpha</taxon>
        <taxon>Tephritoidea</taxon>
        <taxon>Tephritidae</taxon>
        <taxon>Bactrocera</taxon>
        <taxon>Bactrocera</taxon>
    </lineage>
</organism>
<evidence type="ECO:0000313" key="6">
    <source>
        <dbReference type="RefSeq" id="XP_049310213.1"/>
    </source>
</evidence>
<comment type="function">
    <text evidence="4">Component of the cytochrome c oxidase, the last enzyme in the mitochondrial electron transport chain which drives oxidative phosphorylation.</text>
</comment>
<dbReference type="SUPFAM" id="SSF47694">
    <property type="entry name" value="Cytochrome c oxidase subunit h"/>
    <property type="match status" value="1"/>
</dbReference>
<name>A0ABM3JLW8_BACDO</name>
<dbReference type="PIRSF" id="PIRSF000278">
    <property type="entry name" value="Cyt_c_oxidase_6B"/>
    <property type="match status" value="1"/>
</dbReference>
<dbReference type="PANTHER" id="PTHR46281">
    <property type="entry name" value="CYTOCHROME C OXIDASE SUBUNIT 6B"/>
    <property type="match status" value="1"/>
</dbReference>
<evidence type="ECO:0000313" key="5">
    <source>
        <dbReference type="Proteomes" id="UP001652620"/>
    </source>
</evidence>
<dbReference type="Gene3D" id="1.10.10.140">
    <property type="entry name" value="Cytochrome c oxidase, subunit VIb"/>
    <property type="match status" value="1"/>
</dbReference>
<keyword evidence="5" id="KW-1185">Reference proteome</keyword>
<dbReference type="CDD" id="cd00926">
    <property type="entry name" value="Cyt_c_Oxidase_VIb"/>
    <property type="match status" value="1"/>
</dbReference>
<comment type="subcellular location">
    <subcellularLocation>
        <location evidence="1">Mitochondrion</location>
    </subcellularLocation>
</comment>
<reference evidence="6" key="1">
    <citation type="submission" date="2025-08" db="UniProtKB">
        <authorList>
            <consortium name="RefSeq"/>
        </authorList>
    </citation>
    <scope>IDENTIFICATION</scope>
    <source>
        <tissue evidence="6">Adult</tissue>
    </source>
</reference>
<dbReference type="GeneID" id="125775251"/>
<dbReference type="RefSeq" id="XP_049310213.1">
    <property type="nucleotide sequence ID" value="XM_049454256.1"/>
</dbReference>
<dbReference type="InterPro" id="IPR036549">
    <property type="entry name" value="CX6/COA6-like_sf"/>
</dbReference>
<dbReference type="PROSITE" id="PS51808">
    <property type="entry name" value="CHCH"/>
    <property type="match status" value="1"/>
</dbReference>
<dbReference type="Proteomes" id="UP001652620">
    <property type="component" value="Chromosome 4"/>
</dbReference>
<dbReference type="Pfam" id="PF02297">
    <property type="entry name" value="COX6B"/>
    <property type="match status" value="1"/>
</dbReference>
<keyword evidence="3" id="KW-1015">Disulfide bond</keyword>
<protein>
    <recommendedName>
        <fullName evidence="4">Cytochrome c oxidase subunit</fullName>
    </recommendedName>
</protein>
<comment type="similarity">
    <text evidence="4">Belongs to the cytochrome c oxidase subunit 6B.</text>
</comment>
<accession>A0ABM3JLW8</accession>
<evidence type="ECO:0000256" key="2">
    <source>
        <dbReference type="ARBA" id="ARBA00023128"/>
    </source>
</evidence>
<keyword evidence="2 4" id="KW-0496">Mitochondrion</keyword>
<dbReference type="InterPro" id="IPR048280">
    <property type="entry name" value="COX6B-like"/>
</dbReference>
<gene>
    <name evidence="6" type="primary">LOC125775251</name>
</gene>